<evidence type="ECO:0000313" key="3">
    <source>
        <dbReference type="Proteomes" id="UP001224890"/>
    </source>
</evidence>
<reference evidence="2" key="1">
    <citation type="submission" date="2021-06" db="EMBL/GenBank/DDBJ databases">
        <title>Comparative genomics, transcriptomics and evolutionary studies reveal genomic signatures of adaptation to plant cell wall in hemibiotrophic fungi.</title>
        <authorList>
            <consortium name="DOE Joint Genome Institute"/>
            <person name="Baroncelli R."/>
            <person name="Diaz J.F."/>
            <person name="Benocci T."/>
            <person name="Peng M."/>
            <person name="Battaglia E."/>
            <person name="Haridas S."/>
            <person name="Andreopoulos W."/>
            <person name="Labutti K."/>
            <person name="Pangilinan J."/>
            <person name="Floch G.L."/>
            <person name="Makela M.R."/>
            <person name="Henrissat B."/>
            <person name="Grigoriev I.V."/>
            <person name="Crouch J.A."/>
            <person name="De Vries R.P."/>
            <person name="Sukno S.A."/>
            <person name="Thon M.R."/>
        </authorList>
    </citation>
    <scope>NUCLEOTIDE SEQUENCE</scope>
    <source>
        <strain evidence="2">CBS 193.32</strain>
    </source>
</reference>
<accession>A0AAJ0AED7</accession>
<gene>
    <name evidence="2" type="ORF">BDP55DRAFT_324182</name>
</gene>
<dbReference type="GeneID" id="85451320"/>
<keyword evidence="3" id="KW-1185">Reference proteome</keyword>
<proteinExistence type="predicted"/>
<comment type="caution">
    <text evidence="2">The sequence shown here is derived from an EMBL/GenBank/DDBJ whole genome shotgun (WGS) entry which is preliminary data.</text>
</comment>
<sequence>MTCFVSGPRSATLQQFDPFNPHFVPNPYAKREPSQPYLFAFLPQPFRLLAFPRSPNHQSDAWLGPVSTMGAAAHSRNLSFGAQISWPGPINVAGSRLGRRKPSWSQGYNLRGRLDHAARCRRDNDAALGREIENKKGIRFQDTKPAGTSGREKREPMPRRNEDNVHSFTFPRHSAPIAGCNDAIRSPLSRPEFRSDLPMLLLRLALDTLSALVHRHMHPAVSPKQRSKVPYL</sequence>
<dbReference type="AlphaFoldDB" id="A0AAJ0AED7"/>
<evidence type="ECO:0000256" key="1">
    <source>
        <dbReference type="SAM" id="MobiDB-lite"/>
    </source>
</evidence>
<dbReference type="RefSeq" id="XP_060424805.1">
    <property type="nucleotide sequence ID" value="XM_060566794.1"/>
</dbReference>
<organism evidence="2 3">
    <name type="scientific">Colletotrichum godetiae</name>
    <dbReference type="NCBI Taxonomy" id="1209918"/>
    <lineage>
        <taxon>Eukaryota</taxon>
        <taxon>Fungi</taxon>
        <taxon>Dikarya</taxon>
        <taxon>Ascomycota</taxon>
        <taxon>Pezizomycotina</taxon>
        <taxon>Sordariomycetes</taxon>
        <taxon>Hypocreomycetidae</taxon>
        <taxon>Glomerellales</taxon>
        <taxon>Glomerellaceae</taxon>
        <taxon>Colletotrichum</taxon>
        <taxon>Colletotrichum acutatum species complex</taxon>
    </lineage>
</organism>
<feature type="compositionally biased region" description="Basic and acidic residues" evidence="1">
    <location>
        <begin position="131"/>
        <end position="142"/>
    </location>
</feature>
<feature type="region of interest" description="Disordered" evidence="1">
    <location>
        <begin position="131"/>
        <end position="172"/>
    </location>
</feature>
<name>A0AAJ0AED7_9PEZI</name>
<evidence type="ECO:0000313" key="2">
    <source>
        <dbReference type="EMBL" id="KAK1660041.1"/>
    </source>
</evidence>
<dbReference type="EMBL" id="JAHMHR010000053">
    <property type="protein sequence ID" value="KAK1660041.1"/>
    <property type="molecule type" value="Genomic_DNA"/>
</dbReference>
<dbReference type="Proteomes" id="UP001224890">
    <property type="component" value="Unassembled WGS sequence"/>
</dbReference>
<feature type="compositionally biased region" description="Basic and acidic residues" evidence="1">
    <location>
        <begin position="150"/>
        <end position="165"/>
    </location>
</feature>
<protein>
    <submittedName>
        <fullName evidence="2">Uncharacterized protein</fullName>
    </submittedName>
</protein>